<sequence length="111" mass="12256">MTEELGVNAEPPPPKKVTFRDFEEWEVVGATGAESKSLDSEIDDYLKVKLTGSELHQFKDNLLCYDFTTLAKLAHVLAIPGSSAPSERVFSICCHILEVRCSMLKPSAVNN</sequence>
<name>A0ACB7ENZ3_NIBAL</name>
<evidence type="ECO:0000313" key="2">
    <source>
        <dbReference type="Proteomes" id="UP000805704"/>
    </source>
</evidence>
<gene>
    <name evidence="1" type="ORF">GBF38_007749</name>
</gene>
<keyword evidence="2" id="KW-1185">Reference proteome</keyword>
<accession>A0ACB7ENZ3</accession>
<feature type="non-terminal residue" evidence="1">
    <location>
        <position position="111"/>
    </location>
</feature>
<dbReference type="Proteomes" id="UP000805704">
    <property type="component" value="Chromosome 3"/>
</dbReference>
<evidence type="ECO:0000313" key="1">
    <source>
        <dbReference type="EMBL" id="KAG8003775.1"/>
    </source>
</evidence>
<protein>
    <submittedName>
        <fullName evidence="1">Uncharacterized protein</fullName>
    </submittedName>
</protein>
<dbReference type="EMBL" id="CM024791">
    <property type="protein sequence ID" value="KAG8003775.1"/>
    <property type="molecule type" value="Genomic_DNA"/>
</dbReference>
<reference evidence="1" key="1">
    <citation type="submission" date="2020-04" db="EMBL/GenBank/DDBJ databases">
        <title>A chromosome-scale assembly and high-density genetic map of the yellow drum (Nibea albiflora) genome.</title>
        <authorList>
            <person name="Xu D."/>
            <person name="Zhang W."/>
            <person name="Chen R."/>
            <person name="Tan P."/>
            <person name="Wang L."/>
            <person name="Song H."/>
            <person name="Tian L."/>
            <person name="Zhu Q."/>
            <person name="Wang B."/>
        </authorList>
    </citation>
    <scope>NUCLEOTIDE SEQUENCE</scope>
    <source>
        <strain evidence="1">ZJHYS-2018</strain>
    </source>
</reference>
<organism evidence="1 2">
    <name type="scientific">Nibea albiflora</name>
    <name type="common">Yellow drum</name>
    <name type="synonym">Corvina albiflora</name>
    <dbReference type="NCBI Taxonomy" id="240163"/>
    <lineage>
        <taxon>Eukaryota</taxon>
        <taxon>Metazoa</taxon>
        <taxon>Chordata</taxon>
        <taxon>Craniata</taxon>
        <taxon>Vertebrata</taxon>
        <taxon>Euteleostomi</taxon>
        <taxon>Actinopterygii</taxon>
        <taxon>Neopterygii</taxon>
        <taxon>Teleostei</taxon>
        <taxon>Neoteleostei</taxon>
        <taxon>Acanthomorphata</taxon>
        <taxon>Eupercaria</taxon>
        <taxon>Sciaenidae</taxon>
        <taxon>Nibea</taxon>
    </lineage>
</organism>
<comment type="caution">
    <text evidence="1">The sequence shown here is derived from an EMBL/GenBank/DDBJ whole genome shotgun (WGS) entry which is preliminary data.</text>
</comment>
<proteinExistence type="predicted"/>